<dbReference type="EMBL" id="FN653156">
    <property type="protein sequence ID" value="CBY13039.1"/>
    <property type="molecule type" value="Genomic_DNA"/>
</dbReference>
<proteinExistence type="predicted"/>
<evidence type="ECO:0000313" key="1">
    <source>
        <dbReference type="EMBL" id="CBY13039.1"/>
    </source>
</evidence>
<dbReference type="OrthoDB" id="190375at2759"/>
<reference evidence="1" key="1">
    <citation type="journal article" date="2010" name="Science">
        <title>Plasticity of animal genome architecture unmasked by rapid evolution of a pelagic tunicate.</title>
        <authorList>
            <person name="Denoeud F."/>
            <person name="Henriet S."/>
            <person name="Mungpakdee S."/>
            <person name="Aury J.M."/>
            <person name="Da Silva C."/>
            <person name="Brinkmann H."/>
            <person name="Mikhaleva J."/>
            <person name="Olsen L.C."/>
            <person name="Jubin C."/>
            <person name="Canestro C."/>
            <person name="Bouquet J.M."/>
            <person name="Danks G."/>
            <person name="Poulain J."/>
            <person name="Campsteijn C."/>
            <person name="Adamski M."/>
            <person name="Cross I."/>
            <person name="Yadetie F."/>
            <person name="Muffato M."/>
            <person name="Louis A."/>
            <person name="Butcher S."/>
            <person name="Tsagkogeorga G."/>
            <person name="Konrad A."/>
            <person name="Singh S."/>
            <person name="Jensen M.F."/>
            <person name="Cong E.H."/>
            <person name="Eikeseth-Otteraa H."/>
            <person name="Noel B."/>
            <person name="Anthouard V."/>
            <person name="Porcel B.M."/>
            <person name="Kachouri-Lafond R."/>
            <person name="Nishino A."/>
            <person name="Ugolini M."/>
            <person name="Chourrout P."/>
            <person name="Nishida H."/>
            <person name="Aasland R."/>
            <person name="Huzurbazar S."/>
            <person name="Westhof E."/>
            <person name="Delsuc F."/>
            <person name="Lehrach H."/>
            <person name="Reinhardt R."/>
            <person name="Weissenbach J."/>
            <person name="Roy S.W."/>
            <person name="Artiguenave F."/>
            <person name="Postlethwait J.H."/>
            <person name="Manak J.R."/>
            <person name="Thompson E.M."/>
            <person name="Jaillon O."/>
            <person name="Du Pasquier L."/>
            <person name="Boudinot P."/>
            <person name="Liberles D.A."/>
            <person name="Volff J.N."/>
            <person name="Philippe H."/>
            <person name="Lenhard B."/>
            <person name="Roest Crollius H."/>
            <person name="Wincker P."/>
            <person name="Chourrout D."/>
        </authorList>
    </citation>
    <scope>NUCLEOTIDE SEQUENCE [LARGE SCALE GENOMIC DNA]</scope>
</reference>
<evidence type="ECO:0000313" key="2">
    <source>
        <dbReference type="Proteomes" id="UP000001307"/>
    </source>
</evidence>
<sequence>MSLYLSYGKLLIDQLDLAITQKYEEAERFRRTEHLAACKLQKWWKKILLKLKDRKRTRASTMVLGFMRKVVSTKKVELIENHKKTMKLRKQYGKHVTPLQALWRGYYSRKTIMDFYKRKALLEAVVKKNEETRSHLHKMHNLQLRMERWRRHSYMANARKSIHFLISTRAREGIPENVIEKTAEEAAALKRKKRHTVEPLVIVQPLPSPRRYKNYVPPDDIECFGPFRRKESVIEQKNRPLEPTLRVSTSYNITERERKKDKQESWIKCIQKPMKFATASSKCTNYDRTLWGHTEYNPRDFCNKTIRYESQCKNKLPFISQVPVIPLFDRLGKSYAERSKLIK</sequence>
<accession>E4XTH7</accession>
<dbReference type="InParanoid" id="E4XTH7"/>
<dbReference type="Proteomes" id="UP000001307">
    <property type="component" value="Unassembled WGS sequence"/>
</dbReference>
<protein>
    <recommendedName>
        <fullName evidence="3">Spermatogenesis-associated protein 17</fullName>
    </recommendedName>
</protein>
<organism evidence="1">
    <name type="scientific">Oikopleura dioica</name>
    <name type="common">Tunicate</name>
    <dbReference type="NCBI Taxonomy" id="34765"/>
    <lineage>
        <taxon>Eukaryota</taxon>
        <taxon>Metazoa</taxon>
        <taxon>Chordata</taxon>
        <taxon>Tunicata</taxon>
        <taxon>Appendicularia</taxon>
        <taxon>Copelata</taxon>
        <taxon>Oikopleuridae</taxon>
        <taxon>Oikopleura</taxon>
    </lineage>
</organism>
<name>E4XTH7_OIKDI</name>
<dbReference type="PROSITE" id="PS50096">
    <property type="entry name" value="IQ"/>
    <property type="match status" value="1"/>
</dbReference>
<keyword evidence="2" id="KW-1185">Reference proteome</keyword>
<evidence type="ECO:0008006" key="3">
    <source>
        <dbReference type="Google" id="ProtNLM"/>
    </source>
</evidence>
<dbReference type="AlphaFoldDB" id="E4XTH7"/>
<gene>
    <name evidence="1" type="ORF">GSOID_T00003783001</name>
</gene>